<dbReference type="Proteomes" id="UP000662314">
    <property type="component" value="Unassembled WGS sequence"/>
</dbReference>
<evidence type="ECO:0000313" key="3">
    <source>
        <dbReference type="Proteomes" id="UP000662314"/>
    </source>
</evidence>
<comment type="caution">
    <text evidence="2">The sequence shown here is derived from an EMBL/GenBank/DDBJ whole genome shotgun (WGS) entry which is preliminary data.</text>
</comment>
<keyword evidence="1" id="KW-1133">Transmembrane helix</keyword>
<keyword evidence="1" id="KW-0812">Transmembrane</keyword>
<dbReference type="RefSeq" id="WP_214431097.1">
    <property type="nucleotide sequence ID" value="NZ_JAECZA010000010.1"/>
</dbReference>
<proteinExistence type="predicted"/>
<evidence type="ECO:0000313" key="2">
    <source>
        <dbReference type="EMBL" id="MBH8572271.1"/>
    </source>
</evidence>
<reference evidence="2 3" key="1">
    <citation type="journal article" date="2021" name="Int. J. Syst. Evol. Microbiol.">
        <title>Amazonocrinis nigriterrae gen. nov., sp. nov., Atlanticothrix silvestris gen. nov., sp. nov. and Dendronalium phyllosphericum gen. nov., sp. nov., nostocacean cyanobacteria from Brazilian environments.</title>
        <authorList>
            <person name="Alvarenga D.O."/>
            <person name="Andreote A.P.D."/>
            <person name="Branco L.H.Z."/>
            <person name="Delbaje E."/>
            <person name="Cruz R.B."/>
            <person name="Varani A.M."/>
            <person name="Fiore M.F."/>
        </authorList>
    </citation>
    <scope>NUCLEOTIDE SEQUENCE [LARGE SCALE GENOMIC DNA]</scope>
    <source>
        <strain evidence="2 3">CENA369</strain>
    </source>
</reference>
<gene>
    <name evidence="2" type="ORF">I8752_04310</name>
</gene>
<sequence>METIASKHCTTGDRTARCFTELANKPRLFTQLLVQQLHSLDIKKRFPELILRSPPTYRGFPVGKAAHCREGVSPRKLIVYIKNFLFPLFLLFLLLANR</sequence>
<dbReference type="EMBL" id="JAECZA010000010">
    <property type="protein sequence ID" value="MBH8572271.1"/>
    <property type="molecule type" value="Genomic_DNA"/>
</dbReference>
<keyword evidence="3" id="KW-1185">Reference proteome</keyword>
<feature type="transmembrane region" description="Helical" evidence="1">
    <location>
        <begin position="77"/>
        <end position="96"/>
    </location>
</feature>
<dbReference type="AlphaFoldDB" id="A0A8J7I3I3"/>
<keyword evidence="1" id="KW-0472">Membrane</keyword>
<accession>A0A8J7I3I3</accession>
<protein>
    <submittedName>
        <fullName evidence="2">Uncharacterized protein</fullName>
    </submittedName>
</protein>
<evidence type="ECO:0000256" key="1">
    <source>
        <dbReference type="SAM" id="Phobius"/>
    </source>
</evidence>
<name>A0A8J7I3I3_9NOST</name>
<organism evidence="2 3">
    <name type="scientific">Dendronalium phyllosphericum CENA369</name>
    <dbReference type="NCBI Taxonomy" id="1725256"/>
    <lineage>
        <taxon>Bacteria</taxon>
        <taxon>Bacillati</taxon>
        <taxon>Cyanobacteriota</taxon>
        <taxon>Cyanophyceae</taxon>
        <taxon>Nostocales</taxon>
        <taxon>Nostocaceae</taxon>
        <taxon>Dendronalium</taxon>
        <taxon>Dendronalium phyllosphericum</taxon>
    </lineage>
</organism>